<feature type="compositionally biased region" description="Basic and acidic residues" evidence="1">
    <location>
        <begin position="19"/>
        <end position="34"/>
    </location>
</feature>
<evidence type="ECO:0000313" key="3">
    <source>
        <dbReference type="Proteomes" id="UP000008311"/>
    </source>
</evidence>
<evidence type="ECO:0000256" key="1">
    <source>
        <dbReference type="SAM" id="MobiDB-lite"/>
    </source>
</evidence>
<dbReference type="Proteomes" id="UP000008311">
    <property type="component" value="Unassembled WGS sequence"/>
</dbReference>
<sequence>MIGNGTAIGKNAIELGEDTDARTLEEEEKRHSTLDELSYDTNTRAFIQNDMQGSFYQSPSY</sequence>
<gene>
    <name evidence="2" type="ORF">RCOM_1714540</name>
</gene>
<organism evidence="2 3">
    <name type="scientific">Ricinus communis</name>
    <name type="common">Castor bean</name>
    <dbReference type="NCBI Taxonomy" id="3988"/>
    <lineage>
        <taxon>Eukaryota</taxon>
        <taxon>Viridiplantae</taxon>
        <taxon>Streptophyta</taxon>
        <taxon>Embryophyta</taxon>
        <taxon>Tracheophyta</taxon>
        <taxon>Spermatophyta</taxon>
        <taxon>Magnoliopsida</taxon>
        <taxon>eudicotyledons</taxon>
        <taxon>Gunneridae</taxon>
        <taxon>Pentapetalae</taxon>
        <taxon>rosids</taxon>
        <taxon>fabids</taxon>
        <taxon>Malpighiales</taxon>
        <taxon>Euphorbiaceae</taxon>
        <taxon>Acalyphoideae</taxon>
        <taxon>Acalypheae</taxon>
        <taxon>Ricinus</taxon>
    </lineage>
</organism>
<dbReference type="InParanoid" id="B9SJU6"/>
<feature type="region of interest" description="Disordered" evidence="1">
    <location>
        <begin position="1"/>
        <end position="35"/>
    </location>
</feature>
<accession>B9SJU6</accession>
<protein>
    <submittedName>
        <fullName evidence="2">Uncharacterized protein</fullName>
    </submittedName>
</protein>
<keyword evidence="3" id="KW-1185">Reference proteome</keyword>
<dbReference type="AlphaFoldDB" id="B9SJU6"/>
<dbReference type="EMBL" id="EQ973991">
    <property type="protein sequence ID" value="EEF36115.1"/>
    <property type="molecule type" value="Genomic_DNA"/>
</dbReference>
<evidence type="ECO:0000313" key="2">
    <source>
        <dbReference type="EMBL" id="EEF36115.1"/>
    </source>
</evidence>
<reference evidence="3" key="1">
    <citation type="journal article" date="2010" name="Nat. Biotechnol.">
        <title>Draft genome sequence of the oilseed species Ricinus communis.</title>
        <authorList>
            <person name="Chan A.P."/>
            <person name="Crabtree J."/>
            <person name="Zhao Q."/>
            <person name="Lorenzi H."/>
            <person name="Orvis J."/>
            <person name="Puiu D."/>
            <person name="Melake-Berhan A."/>
            <person name="Jones K.M."/>
            <person name="Redman J."/>
            <person name="Chen G."/>
            <person name="Cahoon E.B."/>
            <person name="Gedil M."/>
            <person name="Stanke M."/>
            <person name="Haas B.J."/>
            <person name="Wortman J.R."/>
            <person name="Fraser-Liggett C.M."/>
            <person name="Ravel J."/>
            <person name="Rabinowicz P.D."/>
        </authorList>
    </citation>
    <scope>NUCLEOTIDE SEQUENCE [LARGE SCALE GENOMIC DNA]</scope>
    <source>
        <strain evidence="3">cv. Hale</strain>
    </source>
</reference>
<proteinExistence type="predicted"/>
<name>B9SJU6_RICCO</name>